<protein>
    <submittedName>
        <fullName evidence="1">Uncharacterized protein</fullName>
    </submittedName>
</protein>
<comment type="caution">
    <text evidence="1">The sequence shown here is derived from an EMBL/GenBank/DDBJ whole genome shotgun (WGS) entry which is preliminary data.</text>
</comment>
<evidence type="ECO:0000313" key="1">
    <source>
        <dbReference type="EMBL" id="KUG09090.1"/>
    </source>
</evidence>
<dbReference type="Proteomes" id="UP000054223">
    <property type="component" value="Unassembled WGS sequence"/>
</dbReference>
<proteinExistence type="predicted"/>
<name>A0A9X0HNB9_SOLP1</name>
<dbReference type="RefSeq" id="WP_059068562.1">
    <property type="nucleotide sequence ID" value="NZ_LNAL01000005.1"/>
</dbReference>
<reference evidence="1 2" key="1">
    <citation type="submission" date="2015-11" db="EMBL/GenBank/DDBJ databases">
        <title>Solirubrum puertoriconensis gen. nov. an environmental bacteria isolated in Puerto Rico.</title>
        <authorList>
            <person name="Cuebas-Irizarry M.F."/>
            <person name="Montalvo-Rodriguez R."/>
        </authorList>
    </citation>
    <scope>NUCLEOTIDE SEQUENCE [LARGE SCALE GENOMIC DNA]</scope>
    <source>
        <strain evidence="1 2">MC1A</strain>
    </source>
</reference>
<keyword evidence="2" id="KW-1185">Reference proteome</keyword>
<gene>
    <name evidence="1" type="ORF">ASU33_19925</name>
</gene>
<dbReference type="EMBL" id="LNAL01000005">
    <property type="protein sequence ID" value="KUG09090.1"/>
    <property type="molecule type" value="Genomic_DNA"/>
</dbReference>
<sequence>MKQLTCLRLLLASCRRRATFTALEALVLLAFLLGRLSAWQQPLHAARPRLSSTPAYPRPSHG</sequence>
<accession>A0A9X0HNB9</accession>
<evidence type="ECO:0000313" key="2">
    <source>
        <dbReference type="Proteomes" id="UP000054223"/>
    </source>
</evidence>
<dbReference type="AlphaFoldDB" id="A0A9X0HNB9"/>
<organism evidence="1 2">
    <name type="scientific">Solirubrum puertoriconensis</name>
    <dbReference type="NCBI Taxonomy" id="1751427"/>
    <lineage>
        <taxon>Bacteria</taxon>
        <taxon>Pseudomonadati</taxon>
        <taxon>Bacteroidota</taxon>
        <taxon>Cytophagia</taxon>
        <taxon>Cytophagales</taxon>
    </lineage>
</organism>